<dbReference type="AlphaFoldDB" id="A0A915LD12"/>
<organism evidence="1 2">
    <name type="scientific">Romanomermis culicivorax</name>
    <name type="common">Nematode worm</name>
    <dbReference type="NCBI Taxonomy" id="13658"/>
    <lineage>
        <taxon>Eukaryota</taxon>
        <taxon>Metazoa</taxon>
        <taxon>Ecdysozoa</taxon>
        <taxon>Nematoda</taxon>
        <taxon>Enoplea</taxon>
        <taxon>Dorylaimia</taxon>
        <taxon>Mermithida</taxon>
        <taxon>Mermithoidea</taxon>
        <taxon>Mermithidae</taxon>
        <taxon>Romanomermis</taxon>
    </lineage>
</organism>
<reference evidence="2" key="1">
    <citation type="submission" date="2022-11" db="UniProtKB">
        <authorList>
            <consortium name="WormBaseParasite"/>
        </authorList>
    </citation>
    <scope>IDENTIFICATION</scope>
</reference>
<dbReference type="Proteomes" id="UP000887565">
    <property type="component" value="Unplaced"/>
</dbReference>
<dbReference type="WBParaSite" id="nRc.2.0.1.t47716-RA">
    <property type="protein sequence ID" value="nRc.2.0.1.t47716-RA"/>
    <property type="gene ID" value="nRc.2.0.1.g47716"/>
</dbReference>
<protein>
    <submittedName>
        <fullName evidence="2">Uncharacterized protein</fullName>
    </submittedName>
</protein>
<proteinExistence type="predicted"/>
<sequence>MDRSTVLSLGISVNICSDVGVSESIAAGWMGVDSSIGAGAILEILSRWWRGDNDNEYRNRCAHAGVDQRQRVLSRDLQPRGEAAVT</sequence>
<evidence type="ECO:0000313" key="2">
    <source>
        <dbReference type="WBParaSite" id="nRc.2.0.1.t47716-RA"/>
    </source>
</evidence>
<name>A0A915LD12_ROMCU</name>
<evidence type="ECO:0000313" key="1">
    <source>
        <dbReference type="Proteomes" id="UP000887565"/>
    </source>
</evidence>
<keyword evidence="1" id="KW-1185">Reference proteome</keyword>
<accession>A0A915LD12</accession>